<sequence length="666" mass="76396">MNDYFGANTALTLRLDYNSSGQSLSMTHKLIVELSKCQVEVDVSFADRVKRLEDAVVAALEMTDHLTDLETCGYMPNHKVPEAWLKQTATQHWSDESDDSQSEFDRGSTRQLSTMGPASTVDWNDSASNIARTEIMPLRSALINRDYRPRLEDFTDEPISAADFHRRALTREPTPPSFLDKISIVITCSSISVCYRFPLPLYTIKMPETRRQSDDQMSEAEKRIHEEVLLRQAVVSGRAKEGLAWWRRTLRPEHLLFKIETLSVTHCPKTPSGKESATPLLYDIELSFRNMTCYLCQPGKSDQPFLEMNDPETLSSILIQKPRHNTEKLEEKTAVPKTSDEDFNPARPIQKKLTYMADAPESKFHQKTFHPNDPDQMTLYRDQAKKNSLFFVTLTIPNLYFFVSEQDLVSKLYLRLIYDATLWESVLPSDKRSRRDLVRPQDTLCMDPLLEAFLSSRVKTSSTALCSTFYRHEVTPADHTAWTLKEPARLTEIYGHPLAVQQAALKEAQRFMTETSMDFEEDSVAHVEEPSLPPLKPRLFGINDDVAHCLQIKQEPGNVEQLLEWKRPTVSFTHLRVDHVEIRVLNPLLKAQESLPKQTPLLSWPHVTRLNLVLNGLDFSFESGHQSKRELSYLALELKSIELNATSRSYLLTIFHSLIKSQMFIF</sequence>
<keyword evidence="3" id="KW-1185">Reference proteome</keyword>
<dbReference type="EMBL" id="JBJKFK010000101">
    <property type="protein sequence ID" value="KAL3319795.1"/>
    <property type="molecule type" value="Genomic_DNA"/>
</dbReference>
<evidence type="ECO:0000313" key="3">
    <source>
        <dbReference type="Proteomes" id="UP001626550"/>
    </source>
</evidence>
<dbReference type="Proteomes" id="UP001626550">
    <property type="component" value="Unassembled WGS sequence"/>
</dbReference>
<dbReference type="AlphaFoldDB" id="A0ABD2QJR9"/>
<reference evidence="2 3" key="1">
    <citation type="submission" date="2024-11" db="EMBL/GenBank/DDBJ databases">
        <title>Adaptive evolution of stress response genes in parasites aligns with host niche diversity.</title>
        <authorList>
            <person name="Hahn C."/>
            <person name="Resl P."/>
        </authorList>
    </citation>
    <scope>NUCLEOTIDE SEQUENCE [LARGE SCALE GENOMIC DNA]</scope>
    <source>
        <strain evidence="2">EGGRZ-B1_66</strain>
        <tissue evidence="2">Body</tissue>
    </source>
</reference>
<accession>A0ABD2QJR9</accession>
<evidence type="ECO:0000313" key="2">
    <source>
        <dbReference type="EMBL" id="KAL3319795.1"/>
    </source>
</evidence>
<name>A0ABD2QJR9_9PLAT</name>
<comment type="caution">
    <text evidence="2">The sequence shown here is derived from an EMBL/GenBank/DDBJ whole genome shotgun (WGS) entry which is preliminary data.</text>
</comment>
<organism evidence="2 3">
    <name type="scientific">Cichlidogyrus casuarinus</name>
    <dbReference type="NCBI Taxonomy" id="1844966"/>
    <lineage>
        <taxon>Eukaryota</taxon>
        <taxon>Metazoa</taxon>
        <taxon>Spiralia</taxon>
        <taxon>Lophotrochozoa</taxon>
        <taxon>Platyhelminthes</taxon>
        <taxon>Monogenea</taxon>
        <taxon>Monopisthocotylea</taxon>
        <taxon>Dactylogyridea</taxon>
        <taxon>Ancyrocephalidae</taxon>
        <taxon>Cichlidogyrus</taxon>
    </lineage>
</organism>
<protein>
    <submittedName>
        <fullName evidence="2">Uncharacterized protein</fullName>
    </submittedName>
</protein>
<feature type="region of interest" description="Disordered" evidence="1">
    <location>
        <begin position="89"/>
        <end position="120"/>
    </location>
</feature>
<gene>
    <name evidence="2" type="ORF">Ciccas_001526</name>
</gene>
<proteinExistence type="predicted"/>
<feature type="compositionally biased region" description="Polar residues" evidence="1">
    <location>
        <begin position="109"/>
        <end position="120"/>
    </location>
</feature>
<evidence type="ECO:0000256" key="1">
    <source>
        <dbReference type="SAM" id="MobiDB-lite"/>
    </source>
</evidence>